<protein>
    <recommendedName>
        <fullName evidence="7">Cytochrome b561 bacterial/Ni-hydrogenase domain-containing protein</fullName>
    </recommendedName>
</protein>
<keyword evidence="5 6" id="KW-0472">Membrane</keyword>
<keyword evidence="4 6" id="KW-1133">Transmembrane helix</keyword>
<keyword evidence="2" id="KW-1003">Cell membrane</keyword>
<comment type="caution">
    <text evidence="8">The sequence shown here is derived from an EMBL/GenBank/DDBJ whole genome shotgun (WGS) entry which is preliminary data.</text>
</comment>
<proteinExistence type="predicted"/>
<evidence type="ECO:0000256" key="6">
    <source>
        <dbReference type="SAM" id="Phobius"/>
    </source>
</evidence>
<keyword evidence="9" id="KW-1185">Reference proteome</keyword>
<reference evidence="9" key="1">
    <citation type="journal article" date="2019" name="Int. J. Syst. Evol. Microbiol.">
        <title>The Global Catalogue of Microorganisms (GCM) 10K type strain sequencing project: providing services to taxonomists for standard genome sequencing and annotation.</title>
        <authorList>
            <consortium name="The Broad Institute Genomics Platform"/>
            <consortium name="The Broad Institute Genome Sequencing Center for Infectious Disease"/>
            <person name="Wu L."/>
            <person name="Ma J."/>
        </authorList>
    </citation>
    <scope>NUCLEOTIDE SEQUENCE [LARGE SCALE GENOMIC DNA]</scope>
    <source>
        <strain evidence="9">JCM 17304</strain>
    </source>
</reference>
<evidence type="ECO:0000256" key="5">
    <source>
        <dbReference type="ARBA" id="ARBA00023136"/>
    </source>
</evidence>
<evidence type="ECO:0000259" key="7">
    <source>
        <dbReference type="Pfam" id="PF01292"/>
    </source>
</evidence>
<feature type="transmembrane region" description="Helical" evidence="6">
    <location>
        <begin position="154"/>
        <end position="177"/>
    </location>
</feature>
<keyword evidence="3 6" id="KW-0812">Transmembrane</keyword>
<dbReference type="Proteomes" id="UP001500392">
    <property type="component" value="Unassembled WGS sequence"/>
</dbReference>
<comment type="subcellular location">
    <subcellularLocation>
        <location evidence="1">Cell membrane</location>
        <topology evidence="1">Multi-pass membrane protein</topology>
    </subcellularLocation>
</comment>
<dbReference type="Pfam" id="PF01292">
    <property type="entry name" value="Ni_hydr_CYTB"/>
    <property type="match status" value="1"/>
</dbReference>
<name>A0ABP7WAB9_9GAMM</name>
<dbReference type="RefSeq" id="WP_344932113.1">
    <property type="nucleotide sequence ID" value="NZ_BAABDM010000001.1"/>
</dbReference>
<evidence type="ECO:0000313" key="9">
    <source>
        <dbReference type="Proteomes" id="UP001500392"/>
    </source>
</evidence>
<evidence type="ECO:0000256" key="1">
    <source>
        <dbReference type="ARBA" id="ARBA00004651"/>
    </source>
</evidence>
<accession>A0ABP7WAB9</accession>
<feature type="transmembrane region" description="Helical" evidence="6">
    <location>
        <begin position="114"/>
        <end position="134"/>
    </location>
</feature>
<evidence type="ECO:0000313" key="8">
    <source>
        <dbReference type="EMBL" id="GAA4084666.1"/>
    </source>
</evidence>
<feature type="transmembrane region" description="Helical" evidence="6">
    <location>
        <begin position="12"/>
        <end position="30"/>
    </location>
</feature>
<organism evidence="8 9">
    <name type="scientific">Zhongshania borealis</name>
    <dbReference type="NCBI Taxonomy" id="889488"/>
    <lineage>
        <taxon>Bacteria</taxon>
        <taxon>Pseudomonadati</taxon>
        <taxon>Pseudomonadota</taxon>
        <taxon>Gammaproteobacteria</taxon>
        <taxon>Cellvibrionales</taxon>
        <taxon>Spongiibacteraceae</taxon>
        <taxon>Zhongshania</taxon>
    </lineage>
</organism>
<dbReference type="Gene3D" id="1.20.950.20">
    <property type="entry name" value="Transmembrane di-heme cytochromes, Chain C"/>
    <property type="match status" value="1"/>
</dbReference>
<evidence type="ECO:0000256" key="4">
    <source>
        <dbReference type="ARBA" id="ARBA00022989"/>
    </source>
</evidence>
<feature type="domain" description="Cytochrome b561 bacterial/Ni-hydrogenase" evidence="7">
    <location>
        <begin position="8"/>
        <end position="181"/>
    </location>
</feature>
<dbReference type="InterPro" id="IPR016174">
    <property type="entry name" value="Di-haem_cyt_TM"/>
</dbReference>
<evidence type="ECO:0000256" key="3">
    <source>
        <dbReference type="ARBA" id="ARBA00022692"/>
    </source>
</evidence>
<feature type="transmembrane region" description="Helical" evidence="6">
    <location>
        <begin position="42"/>
        <end position="62"/>
    </location>
</feature>
<dbReference type="EMBL" id="BAABDM010000001">
    <property type="protein sequence ID" value="GAA4084666.1"/>
    <property type="molecule type" value="Genomic_DNA"/>
</dbReference>
<evidence type="ECO:0000256" key="2">
    <source>
        <dbReference type="ARBA" id="ARBA00022475"/>
    </source>
</evidence>
<gene>
    <name evidence="8" type="ORF">GCM10022414_04270</name>
</gene>
<dbReference type="SUPFAM" id="SSF81342">
    <property type="entry name" value="Transmembrane di-heme cytochromes"/>
    <property type="match status" value="1"/>
</dbReference>
<dbReference type="InterPro" id="IPR011577">
    <property type="entry name" value="Cyt_b561_bac/Ni-Hgenase"/>
</dbReference>
<sequence>MVEHAHSYPTYAKVIHLGIAVFGITAYLTGDWADGDGTSLGYLMHTYLGLSLAAFMLVRIAVGLSGSQSLSFWGRSPFSRQQWRFALEDIKTVAKLGLPERDPHQGLAGITQTFGLIIFTWMGITGTGIILLASEEESNVFEFVEEAHELGESLIPIYLVLHVGAVVLHTLSGNPIWKKMFMR</sequence>